<dbReference type="Pfam" id="PF00400">
    <property type="entry name" value="WD40"/>
    <property type="match status" value="3"/>
</dbReference>
<proteinExistence type="predicted"/>
<dbReference type="PROSITE" id="PS00678">
    <property type="entry name" value="WD_REPEATS_1"/>
    <property type="match status" value="4"/>
</dbReference>
<feature type="repeat" description="WD" evidence="3">
    <location>
        <begin position="188"/>
        <end position="229"/>
    </location>
</feature>
<dbReference type="PROSITE" id="PS50082">
    <property type="entry name" value="WD_REPEATS_2"/>
    <property type="match status" value="4"/>
</dbReference>
<dbReference type="InterPro" id="IPR015943">
    <property type="entry name" value="WD40/YVTN_repeat-like_dom_sf"/>
</dbReference>
<organism evidence="6 7">
    <name type="scientific">Lyngbya aestuarii BL J</name>
    <dbReference type="NCBI Taxonomy" id="1348334"/>
    <lineage>
        <taxon>Bacteria</taxon>
        <taxon>Bacillati</taxon>
        <taxon>Cyanobacteriota</taxon>
        <taxon>Cyanophyceae</taxon>
        <taxon>Oscillatoriophycideae</taxon>
        <taxon>Oscillatoriales</taxon>
        <taxon>Microcoleaceae</taxon>
        <taxon>Lyngbya</taxon>
    </lineage>
</organism>
<dbReference type="PANTHER" id="PTHR19848">
    <property type="entry name" value="WD40 REPEAT PROTEIN"/>
    <property type="match status" value="1"/>
</dbReference>
<dbReference type="InterPro" id="IPR041452">
    <property type="entry name" value="APAF1_C"/>
</dbReference>
<comment type="caution">
    <text evidence="6">The sequence shown here is derived from an EMBL/GenBank/DDBJ whole genome shotgun (WGS) entry which is preliminary data.</text>
</comment>
<protein>
    <submittedName>
        <fullName evidence="6">WD domain, G-beta repeat protein</fullName>
    </submittedName>
</protein>
<dbReference type="Gene3D" id="1.25.40.370">
    <property type="match status" value="1"/>
</dbReference>
<dbReference type="RefSeq" id="WP_023069640.1">
    <property type="nucleotide sequence ID" value="NZ_AUZM01000125.1"/>
</dbReference>
<feature type="domain" description="APAF-1 helical" evidence="4">
    <location>
        <begin position="11"/>
        <end position="92"/>
    </location>
</feature>
<feature type="repeat" description="WD" evidence="3">
    <location>
        <begin position="233"/>
        <end position="274"/>
    </location>
</feature>
<dbReference type="Proteomes" id="UP000017127">
    <property type="component" value="Unassembled WGS sequence"/>
</dbReference>
<dbReference type="InterPro" id="IPR020472">
    <property type="entry name" value="WD40_PAC1"/>
</dbReference>
<dbReference type="PANTHER" id="PTHR19848:SF8">
    <property type="entry name" value="F-BOX AND WD REPEAT DOMAIN CONTAINING 7"/>
    <property type="match status" value="1"/>
</dbReference>
<dbReference type="SMART" id="SM00320">
    <property type="entry name" value="WD40"/>
    <property type="match status" value="5"/>
</dbReference>
<feature type="domain" description="TEP-1 C-terminal beta-propeller" evidence="5">
    <location>
        <begin position="293"/>
        <end position="349"/>
    </location>
</feature>
<dbReference type="PRINTS" id="PR00320">
    <property type="entry name" value="GPROTEINBRPT"/>
</dbReference>
<dbReference type="PATRIC" id="fig|1348334.3.peg.5717"/>
<dbReference type="Gene3D" id="2.130.10.10">
    <property type="entry name" value="YVTN repeat-like/Quinoprotein amine dehydrogenase"/>
    <property type="match status" value="2"/>
</dbReference>
<dbReference type="InterPro" id="IPR036322">
    <property type="entry name" value="WD40_repeat_dom_sf"/>
</dbReference>
<name>U7Q8G6_9CYAN</name>
<evidence type="ECO:0000256" key="3">
    <source>
        <dbReference type="PROSITE-ProRule" id="PRU00221"/>
    </source>
</evidence>
<feature type="repeat" description="WD" evidence="3">
    <location>
        <begin position="146"/>
        <end position="187"/>
    </location>
</feature>
<keyword evidence="2" id="KW-0677">Repeat</keyword>
<dbReference type="CDD" id="cd00200">
    <property type="entry name" value="WD40"/>
    <property type="match status" value="1"/>
</dbReference>
<dbReference type="Pfam" id="PF17908">
    <property type="entry name" value="APAF1_C"/>
    <property type="match status" value="1"/>
</dbReference>
<evidence type="ECO:0000313" key="6">
    <source>
        <dbReference type="EMBL" id="ERT04088.1"/>
    </source>
</evidence>
<feature type="repeat" description="WD" evidence="3">
    <location>
        <begin position="284"/>
        <end position="318"/>
    </location>
</feature>
<dbReference type="PROSITE" id="PS50294">
    <property type="entry name" value="WD_REPEATS_REGION"/>
    <property type="match status" value="4"/>
</dbReference>
<dbReference type="EMBL" id="AUZM01000125">
    <property type="protein sequence ID" value="ERT04088.1"/>
    <property type="molecule type" value="Genomic_DNA"/>
</dbReference>
<sequence length="360" mass="39557">MGKIGNWLARKTEEDREFVLTELIYHLVENSQFGKVHRFLTDFEFMQAKIKAVGIQALIEDYQRVEHLETDETLRLLQRTFELSDHVLNQDRNQLASQLWGRLLSHENNPKIQQLLQQAKRCQTSPWLRPTVPNLTPPGGALIRTLVGHSGSVNAVAITPDSSKLVSGSWDNTIKVWDLASGKQLLTLREHNSVVMAVAISPDGSKLVSGSNDNTIKAWDLASGKQLFNLGGHDDHDDLVWAVAISPDGLKLVSGASDNTIKVWDLVTGKKLLSLSEYSVEHSINAVAISPDGSKVVSASSDKTVKVWDLNTGKEMITFIGDSDFNCCAISPDNQTIVAGDSSGILHFLRIEGLDVNGVD</sequence>
<dbReference type="InterPro" id="IPR019775">
    <property type="entry name" value="WD40_repeat_CS"/>
</dbReference>
<keyword evidence="7" id="KW-1185">Reference proteome</keyword>
<dbReference type="OrthoDB" id="529475at2"/>
<gene>
    <name evidence="6" type="ORF">M595_5970</name>
</gene>
<accession>U7Q8G6</accession>
<dbReference type="AlphaFoldDB" id="U7Q8G6"/>
<dbReference type="InterPro" id="IPR056828">
    <property type="entry name" value="Beta-prop_TEP1_C"/>
</dbReference>
<dbReference type="SUPFAM" id="SSF50978">
    <property type="entry name" value="WD40 repeat-like"/>
    <property type="match status" value="1"/>
</dbReference>
<evidence type="ECO:0000313" key="7">
    <source>
        <dbReference type="Proteomes" id="UP000017127"/>
    </source>
</evidence>
<keyword evidence="1 3" id="KW-0853">WD repeat</keyword>
<evidence type="ECO:0000256" key="2">
    <source>
        <dbReference type="ARBA" id="ARBA00022737"/>
    </source>
</evidence>
<evidence type="ECO:0000256" key="1">
    <source>
        <dbReference type="ARBA" id="ARBA00022574"/>
    </source>
</evidence>
<reference evidence="6 7" key="1">
    <citation type="journal article" date="2013" name="Front. Microbiol.">
        <title>Comparative genomic analyses of the cyanobacterium, Lyngbya aestuarii BL J, a powerful hydrogen producer.</title>
        <authorList>
            <person name="Kothari A."/>
            <person name="Vaughn M."/>
            <person name="Garcia-Pichel F."/>
        </authorList>
    </citation>
    <scope>NUCLEOTIDE SEQUENCE [LARGE SCALE GENOMIC DNA]</scope>
    <source>
        <strain evidence="6 7">BL J</strain>
    </source>
</reference>
<evidence type="ECO:0000259" key="5">
    <source>
        <dbReference type="Pfam" id="PF25048"/>
    </source>
</evidence>
<dbReference type="InterPro" id="IPR001680">
    <property type="entry name" value="WD40_rpt"/>
</dbReference>
<dbReference type="Pfam" id="PF25048">
    <property type="entry name" value="Beta-prop_TEP1_C"/>
    <property type="match status" value="1"/>
</dbReference>
<evidence type="ECO:0000259" key="4">
    <source>
        <dbReference type="Pfam" id="PF17908"/>
    </source>
</evidence>